<feature type="region of interest" description="Disordered" evidence="7">
    <location>
        <begin position="216"/>
        <end position="271"/>
    </location>
</feature>
<feature type="domain" description="PHD-type" evidence="10">
    <location>
        <begin position="634"/>
        <end position="766"/>
    </location>
</feature>
<dbReference type="InParanoid" id="A0A409WKE6"/>
<evidence type="ECO:0000256" key="1">
    <source>
        <dbReference type="ARBA" id="ARBA00009711"/>
    </source>
</evidence>
<feature type="region of interest" description="Disordered" evidence="7">
    <location>
        <begin position="1074"/>
        <end position="1218"/>
    </location>
</feature>
<dbReference type="GO" id="GO:0005634">
    <property type="term" value="C:nucleus"/>
    <property type="evidence" value="ECO:0007669"/>
    <property type="project" value="TreeGrafter"/>
</dbReference>
<comment type="caution">
    <text evidence="11">The sequence shown here is derived from an EMBL/GenBank/DDBJ whole genome shotgun (WGS) entry which is preliminary data.</text>
</comment>
<dbReference type="OrthoDB" id="9547406at2759"/>
<dbReference type="EMBL" id="NHYD01003401">
    <property type="protein sequence ID" value="PPQ78890.1"/>
    <property type="molecule type" value="Genomic_DNA"/>
</dbReference>
<dbReference type="SMART" id="SM00558">
    <property type="entry name" value="JmjC"/>
    <property type="match status" value="1"/>
</dbReference>
<dbReference type="InterPro" id="IPR013083">
    <property type="entry name" value="Znf_RING/FYVE/PHD"/>
</dbReference>
<dbReference type="CDD" id="cd15571">
    <property type="entry name" value="ePHD"/>
    <property type="match status" value="1"/>
</dbReference>
<organism evidence="11 12">
    <name type="scientific">Psilocybe cyanescens</name>
    <dbReference type="NCBI Taxonomy" id="93625"/>
    <lineage>
        <taxon>Eukaryota</taxon>
        <taxon>Fungi</taxon>
        <taxon>Dikarya</taxon>
        <taxon>Basidiomycota</taxon>
        <taxon>Agaricomycotina</taxon>
        <taxon>Agaricomycetes</taxon>
        <taxon>Agaricomycetidae</taxon>
        <taxon>Agaricales</taxon>
        <taxon>Agaricineae</taxon>
        <taxon>Strophariaceae</taxon>
        <taxon>Psilocybe</taxon>
    </lineage>
</organism>
<dbReference type="PROSITE" id="PS51183">
    <property type="entry name" value="JMJN"/>
    <property type="match status" value="1"/>
</dbReference>
<accession>A0A409WKE6</accession>
<dbReference type="STRING" id="93625.A0A409WKE6"/>
<feature type="compositionally biased region" description="Low complexity" evidence="7">
    <location>
        <begin position="1152"/>
        <end position="1163"/>
    </location>
</feature>
<feature type="compositionally biased region" description="Polar residues" evidence="7">
    <location>
        <begin position="1118"/>
        <end position="1145"/>
    </location>
</feature>
<dbReference type="InterPro" id="IPR003347">
    <property type="entry name" value="JmjC_dom"/>
</dbReference>
<dbReference type="PROSITE" id="PS51184">
    <property type="entry name" value="JMJC"/>
    <property type="match status" value="1"/>
</dbReference>
<dbReference type="AlphaFoldDB" id="A0A409WKE6"/>
<keyword evidence="5" id="KW-0862">Zinc</keyword>
<keyword evidence="4" id="KW-0863">Zinc-finger</keyword>
<dbReference type="PANTHER" id="PTHR10694">
    <property type="entry name" value="LYSINE-SPECIFIC DEMETHYLASE"/>
    <property type="match status" value="1"/>
</dbReference>
<evidence type="ECO:0000259" key="10">
    <source>
        <dbReference type="PROSITE" id="PS51805"/>
    </source>
</evidence>
<evidence type="ECO:0000313" key="11">
    <source>
        <dbReference type="EMBL" id="PPQ78890.1"/>
    </source>
</evidence>
<dbReference type="PANTHER" id="PTHR10694:SF7">
    <property type="entry name" value="[HISTONE H3]-TRIMETHYL-L-LYSINE(9) DEMETHYLASE"/>
    <property type="match status" value="1"/>
</dbReference>
<dbReference type="Gene3D" id="2.60.120.650">
    <property type="entry name" value="Cupin"/>
    <property type="match status" value="2"/>
</dbReference>
<feature type="compositionally biased region" description="Polar residues" evidence="7">
    <location>
        <begin position="1"/>
        <end position="17"/>
    </location>
</feature>
<dbReference type="Gene3D" id="3.30.40.10">
    <property type="entry name" value="Zinc/RING finger domain, C3HC4 (zinc finger)"/>
    <property type="match status" value="1"/>
</dbReference>
<feature type="compositionally biased region" description="Polar residues" evidence="7">
    <location>
        <begin position="977"/>
        <end position="997"/>
    </location>
</feature>
<dbReference type="GO" id="GO:0008270">
    <property type="term" value="F:zinc ion binding"/>
    <property type="evidence" value="ECO:0007669"/>
    <property type="project" value="UniProtKB-KW"/>
</dbReference>
<feature type="compositionally biased region" description="Low complexity" evidence="7">
    <location>
        <begin position="1182"/>
        <end position="1218"/>
    </location>
</feature>
<sequence>MDSFSRGSTLTPCRSPTPSIPVQPDHFYGSENVQLPPSPDSDGKTWLDPADDPMANRGIPVFKPTMEEFQDFEGYMNSVECWGSRSGIVKVIPPKEWTDSLPSIKEQLKTVKIKTPIEQHMLGRGGLFRQENMEKRKLMSVREWVELCTKDEFRAPGIQEVGITSRNNYMPATKPKVQRKGKQQQVKAESTGPGLSEVVIKEEPMDDFHSLSDGHTAQAVATPPNSEGSPPAAGPSNAAKGKRKKKQVKQEPPKARPKRIGQTREAREAGLAERAARDLAFLDVFDPDREWLPPGTEASDYTSEFCQKLERQYWRNCGLGKPAWYGADTLGSLFTDATTAWNVAHLPSALSRLLPASNQGLPGVNTPYLYFGMWRATFAWHVEDMDLFSINYIHFGAPKFWYAIPQGRASGLEQTMRGYFPKDTSQCHQFLRHKSFLASPTILANSSCRPNHLVQQAGEFVVTFPRGYHAGFNLGLNCAESVNFALESWLELGRRAKACECISDSVRIDVDQLLQEREEDRQAAALAAAAPKLPFPSKPTKKTSTKKSVVKKEIVEDLLPPPAAPKTASRKRKSDAKVESIPKLKKIKITHSPSKASSSATTISIPAAVSVAKPYPKLSITLKLGPRPAEQEPFPCCLCISMSGDGLLKVHEPPVTRKDAVDATGNPKIWMAHEICANVVPETWVDELDLHGVKEKVVFGVDGIVKDRWNLKCSACTKNRPKSHGAPVQCTKGKCSRAFHVSCARDGGSGCDQGIVFTVVREVEKEVIFSDALPQPPSITTPVVNPPVIGQMQVDMDPRPLSEGDDAAGVIGTAPIVDPSAPSRVFKIVKKLDVQILCTQHNPAVAAQKRANKNVKIRNDLMALPSMARIKIRVSSGVFEVSLIRVIEETSTVEVLWDRGLKREFKWGSVVFGSTDGPVLQKPSDITPPEPERTHPVYSAFMNPPPSALPVTTFPSVLAATTSQQSYTSASAYPGSLSASSTSETGKTSAGASNTPAASHVSYPPRTGPYDYWTYAAAAQAQYGGSRAQYPYGYPGYYANPTTTAGAGGSQHYNPYSYAQTYNAVSTQYQAAGAAGTSTGTGTGTGTTTTTTAGVGTSTQLNWQQPYQGPPPQTQAQSAESGSPSQTTQVAGAPVSTPTPTNQSYYRDRSHATASGTSGSSSSVTPQPGVAQPQPPEALHASTSTSSSSSSLSISPNTPSNPQPSASNPQASISPSSMSSTVQQLISLADLKIEPAQLVEILRNNPQWRDIIMAAAATDGQAGNPPSTNS</sequence>
<gene>
    <name evidence="11" type="ORF">CVT25_002378</name>
</gene>
<reference evidence="11 12" key="1">
    <citation type="journal article" date="2018" name="Evol. Lett.">
        <title>Horizontal gene cluster transfer increased hallucinogenic mushroom diversity.</title>
        <authorList>
            <person name="Reynolds H.T."/>
            <person name="Vijayakumar V."/>
            <person name="Gluck-Thaler E."/>
            <person name="Korotkin H.B."/>
            <person name="Matheny P.B."/>
            <person name="Slot J.C."/>
        </authorList>
    </citation>
    <scope>NUCLEOTIDE SEQUENCE [LARGE SCALE GENOMIC DNA]</scope>
    <source>
        <strain evidence="11 12">2631</strain>
    </source>
</reference>
<evidence type="ECO:0000259" key="9">
    <source>
        <dbReference type="PROSITE" id="PS51184"/>
    </source>
</evidence>
<evidence type="ECO:0000313" key="12">
    <source>
        <dbReference type="Proteomes" id="UP000283269"/>
    </source>
</evidence>
<dbReference type="GO" id="GO:0051864">
    <property type="term" value="F:histone H3K36 demethylase activity"/>
    <property type="evidence" value="ECO:0007669"/>
    <property type="project" value="TreeGrafter"/>
</dbReference>
<dbReference type="EC" id="1.14.11.66" evidence="2"/>
<comment type="catalytic activity">
    <reaction evidence="6">
        <text>N(6),N(6),N(6)-trimethyl-L-lysyl(9)-[histone H3] + 2 2-oxoglutarate + 2 O2 = N(6)-methyl-L-lysyl(9)-[histone H3] + 2 formaldehyde + 2 succinate + 2 CO2</text>
        <dbReference type="Rhea" id="RHEA:60200"/>
        <dbReference type="Rhea" id="RHEA-COMP:15538"/>
        <dbReference type="Rhea" id="RHEA-COMP:15542"/>
        <dbReference type="ChEBI" id="CHEBI:15379"/>
        <dbReference type="ChEBI" id="CHEBI:16526"/>
        <dbReference type="ChEBI" id="CHEBI:16810"/>
        <dbReference type="ChEBI" id="CHEBI:16842"/>
        <dbReference type="ChEBI" id="CHEBI:30031"/>
        <dbReference type="ChEBI" id="CHEBI:61929"/>
        <dbReference type="ChEBI" id="CHEBI:61961"/>
        <dbReference type="EC" id="1.14.11.66"/>
    </reaction>
</comment>
<dbReference type="SUPFAM" id="SSF51197">
    <property type="entry name" value="Clavaminate synthase-like"/>
    <property type="match status" value="1"/>
</dbReference>
<evidence type="ECO:0000256" key="6">
    <source>
        <dbReference type="ARBA" id="ARBA00049349"/>
    </source>
</evidence>
<evidence type="ECO:0000256" key="3">
    <source>
        <dbReference type="ARBA" id="ARBA00022723"/>
    </source>
</evidence>
<evidence type="ECO:0000256" key="4">
    <source>
        <dbReference type="ARBA" id="ARBA00022771"/>
    </source>
</evidence>
<proteinExistence type="inferred from homology"/>
<keyword evidence="12" id="KW-1185">Reference proteome</keyword>
<dbReference type="Pfam" id="PF02375">
    <property type="entry name" value="JmjN"/>
    <property type="match status" value="1"/>
</dbReference>
<evidence type="ECO:0000256" key="2">
    <source>
        <dbReference type="ARBA" id="ARBA00012900"/>
    </source>
</evidence>
<name>A0A409WKE6_PSICY</name>
<dbReference type="InterPro" id="IPR003349">
    <property type="entry name" value="JmjN"/>
</dbReference>
<feature type="compositionally biased region" description="Low complexity" evidence="7">
    <location>
        <begin position="1086"/>
        <end position="1107"/>
    </location>
</feature>
<feature type="compositionally biased region" description="Low complexity" evidence="7">
    <location>
        <begin position="223"/>
        <end position="239"/>
    </location>
</feature>
<dbReference type="GO" id="GO:0000785">
    <property type="term" value="C:chromatin"/>
    <property type="evidence" value="ECO:0007669"/>
    <property type="project" value="TreeGrafter"/>
</dbReference>
<evidence type="ECO:0000256" key="5">
    <source>
        <dbReference type="ARBA" id="ARBA00022833"/>
    </source>
</evidence>
<dbReference type="GO" id="GO:0010468">
    <property type="term" value="P:regulation of gene expression"/>
    <property type="evidence" value="ECO:0007669"/>
    <property type="project" value="TreeGrafter"/>
</dbReference>
<dbReference type="Proteomes" id="UP000283269">
    <property type="component" value="Unassembled WGS sequence"/>
</dbReference>
<feature type="region of interest" description="Disordered" evidence="7">
    <location>
        <begin position="165"/>
        <end position="199"/>
    </location>
</feature>
<evidence type="ECO:0000256" key="7">
    <source>
        <dbReference type="SAM" id="MobiDB-lite"/>
    </source>
</evidence>
<dbReference type="PROSITE" id="PS51805">
    <property type="entry name" value="EPHD"/>
    <property type="match status" value="1"/>
</dbReference>
<feature type="compositionally biased region" description="Basic and acidic residues" evidence="7">
    <location>
        <begin position="262"/>
        <end position="271"/>
    </location>
</feature>
<protein>
    <recommendedName>
        <fullName evidence="2">[histone H3]-trimethyl-L-lysine(9) demethylase</fullName>
        <ecNumber evidence="2">1.14.11.66</ecNumber>
    </recommendedName>
</protein>
<dbReference type="Pfam" id="PF02373">
    <property type="entry name" value="JmjC"/>
    <property type="match status" value="1"/>
</dbReference>
<feature type="domain" description="JmjN" evidence="8">
    <location>
        <begin position="59"/>
        <end position="100"/>
    </location>
</feature>
<feature type="region of interest" description="Disordered" evidence="7">
    <location>
        <begin position="971"/>
        <end position="1003"/>
    </location>
</feature>
<evidence type="ECO:0000259" key="8">
    <source>
        <dbReference type="PROSITE" id="PS51183"/>
    </source>
</evidence>
<feature type="region of interest" description="Disordered" evidence="7">
    <location>
        <begin position="1"/>
        <end position="55"/>
    </location>
</feature>
<dbReference type="GO" id="GO:0140684">
    <property type="term" value="F:histone H3K9me2/H3K9me3 demethylase activity"/>
    <property type="evidence" value="ECO:0007669"/>
    <property type="project" value="UniProtKB-EC"/>
</dbReference>
<comment type="similarity">
    <text evidence="1">Belongs to the JHDM3 histone demethylase family.</text>
</comment>
<feature type="domain" description="JmjC" evidence="9">
    <location>
        <begin position="335"/>
        <end position="501"/>
    </location>
</feature>
<dbReference type="InterPro" id="IPR034732">
    <property type="entry name" value="EPHD"/>
</dbReference>
<feature type="region of interest" description="Disordered" evidence="7">
    <location>
        <begin position="560"/>
        <end position="579"/>
    </location>
</feature>
<keyword evidence="3" id="KW-0479">Metal-binding</keyword>
<dbReference type="SMART" id="SM00545">
    <property type="entry name" value="JmjN"/>
    <property type="match status" value="1"/>
</dbReference>
<dbReference type="Pfam" id="PF13771">
    <property type="entry name" value="zf-HC5HC2H"/>
    <property type="match status" value="1"/>
</dbReference>